<comment type="catalytic activity">
    <reaction evidence="1">
        <text>a phosphate monoester + H2O = an alcohol + phosphate</text>
        <dbReference type="Rhea" id="RHEA:15017"/>
        <dbReference type="ChEBI" id="CHEBI:15377"/>
        <dbReference type="ChEBI" id="CHEBI:30879"/>
        <dbReference type="ChEBI" id="CHEBI:43474"/>
        <dbReference type="ChEBI" id="CHEBI:67140"/>
        <dbReference type="EC" id="3.1.3.2"/>
    </reaction>
</comment>
<accession>A0A8T0KUT9</accession>
<evidence type="ECO:0000256" key="3">
    <source>
        <dbReference type="ARBA" id="ARBA00022729"/>
    </source>
</evidence>
<evidence type="ECO:0000259" key="4">
    <source>
        <dbReference type="Pfam" id="PF00149"/>
    </source>
</evidence>
<dbReference type="Gene3D" id="3.60.21.10">
    <property type="match status" value="1"/>
</dbReference>
<feature type="domain" description="Calcineurin-like phosphoesterase" evidence="4">
    <location>
        <begin position="8"/>
        <end position="74"/>
    </location>
</feature>
<dbReference type="InterPro" id="IPR039331">
    <property type="entry name" value="PAPs-like"/>
</dbReference>
<dbReference type="EC" id="3.1.3.2" evidence="2"/>
<dbReference type="SUPFAM" id="SSF56300">
    <property type="entry name" value="Metallo-dependent phosphatases"/>
    <property type="match status" value="1"/>
</dbReference>
<evidence type="ECO:0000256" key="2">
    <source>
        <dbReference type="ARBA" id="ARBA00012646"/>
    </source>
</evidence>
<sequence>MYSRKYTPQYEWLEVELKKVDRSKAPWLIVLVHSPWYNSNTYHYMEGETTRVAFESWFVKYKVDVLFAGHVHAYERSHDKSTT</sequence>
<dbReference type="PANTHER" id="PTHR22953">
    <property type="entry name" value="ACID PHOSPHATASE RELATED"/>
    <property type="match status" value="1"/>
</dbReference>
<dbReference type="GO" id="GO:0003993">
    <property type="term" value="F:acid phosphatase activity"/>
    <property type="evidence" value="ECO:0007669"/>
    <property type="project" value="UniProtKB-EC"/>
</dbReference>
<dbReference type="Pfam" id="PF00149">
    <property type="entry name" value="Metallophos"/>
    <property type="match status" value="1"/>
</dbReference>
<name>A0A8T0KUT9_PHAAN</name>
<reference evidence="5 6" key="1">
    <citation type="submission" date="2020-05" db="EMBL/GenBank/DDBJ databases">
        <title>Vigna angularis (adzuki bean) Var. LongXiaoDou No. 4 denovo assembly.</title>
        <authorList>
            <person name="Xiang H."/>
        </authorList>
    </citation>
    <scope>NUCLEOTIDE SEQUENCE [LARGE SCALE GENOMIC DNA]</scope>
    <source>
        <tissue evidence="5">Leaf</tissue>
    </source>
</reference>
<organism evidence="5 6">
    <name type="scientific">Phaseolus angularis</name>
    <name type="common">Azuki bean</name>
    <name type="synonym">Vigna angularis</name>
    <dbReference type="NCBI Taxonomy" id="3914"/>
    <lineage>
        <taxon>Eukaryota</taxon>
        <taxon>Viridiplantae</taxon>
        <taxon>Streptophyta</taxon>
        <taxon>Embryophyta</taxon>
        <taxon>Tracheophyta</taxon>
        <taxon>Spermatophyta</taxon>
        <taxon>Magnoliopsida</taxon>
        <taxon>eudicotyledons</taxon>
        <taxon>Gunneridae</taxon>
        <taxon>Pentapetalae</taxon>
        <taxon>rosids</taxon>
        <taxon>fabids</taxon>
        <taxon>Fabales</taxon>
        <taxon>Fabaceae</taxon>
        <taxon>Papilionoideae</taxon>
        <taxon>50 kb inversion clade</taxon>
        <taxon>NPAAA clade</taxon>
        <taxon>indigoferoid/millettioid clade</taxon>
        <taxon>Phaseoleae</taxon>
        <taxon>Vigna</taxon>
    </lineage>
</organism>
<dbReference type="InterPro" id="IPR029052">
    <property type="entry name" value="Metallo-depent_PP-like"/>
</dbReference>
<dbReference type="AlphaFoldDB" id="A0A8T0KUT9"/>
<proteinExistence type="predicted"/>
<dbReference type="InterPro" id="IPR004843">
    <property type="entry name" value="Calcineurin-like_PHP"/>
</dbReference>
<protein>
    <recommendedName>
        <fullName evidence="2">acid phosphatase</fullName>
        <ecNumber evidence="2">3.1.3.2</ecNumber>
    </recommendedName>
</protein>
<evidence type="ECO:0000313" key="6">
    <source>
        <dbReference type="Proteomes" id="UP000743370"/>
    </source>
</evidence>
<keyword evidence="3" id="KW-0732">Signal</keyword>
<evidence type="ECO:0000256" key="1">
    <source>
        <dbReference type="ARBA" id="ARBA00000032"/>
    </source>
</evidence>
<evidence type="ECO:0000313" key="5">
    <source>
        <dbReference type="EMBL" id="KAG2402758.1"/>
    </source>
</evidence>
<comment type="caution">
    <text evidence="5">The sequence shown here is derived from an EMBL/GenBank/DDBJ whole genome shotgun (WGS) entry which is preliminary data.</text>
</comment>
<gene>
    <name evidence="5" type="ORF">HKW66_Vig0249770</name>
</gene>
<dbReference type="EMBL" id="JABFOF010000003">
    <property type="protein sequence ID" value="KAG2402758.1"/>
    <property type="molecule type" value="Genomic_DNA"/>
</dbReference>
<dbReference type="PANTHER" id="PTHR22953:SF86">
    <property type="entry name" value="PURPLE ACID PHOSPHATASE 10"/>
    <property type="match status" value="1"/>
</dbReference>
<dbReference type="Proteomes" id="UP000743370">
    <property type="component" value="Unassembled WGS sequence"/>
</dbReference>